<dbReference type="InterPro" id="IPR003347">
    <property type="entry name" value="JmjC_dom"/>
</dbReference>
<protein>
    <submittedName>
        <fullName evidence="5">Ribosomal protein L16 Arg81 hydroxylase</fullName>
    </submittedName>
</protein>
<dbReference type="SUPFAM" id="SSF51197">
    <property type="entry name" value="Clavaminate synthase-like"/>
    <property type="match status" value="1"/>
</dbReference>
<dbReference type="AlphaFoldDB" id="A0A7X5XZE0"/>
<evidence type="ECO:0000256" key="3">
    <source>
        <dbReference type="ARBA" id="ARBA00023004"/>
    </source>
</evidence>
<evidence type="ECO:0000313" key="6">
    <source>
        <dbReference type="Proteomes" id="UP000531251"/>
    </source>
</evidence>
<organism evidence="5 6">
    <name type="scientific">Sphingomonas trueperi</name>
    <dbReference type="NCBI Taxonomy" id="53317"/>
    <lineage>
        <taxon>Bacteria</taxon>
        <taxon>Pseudomonadati</taxon>
        <taxon>Pseudomonadota</taxon>
        <taxon>Alphaproteobacteria</taxon>
        <taxon>Sphingomonadales</taxon>
        <taxon>Sphingomonadaceae</taxon>
        <taxon>Sphingomonas</taxon>
    </lineage>
</organism>
<comment type="caution">
    <text evidence="5">The sequence shown here is derived from an EMBL/GenBank/DDBJ whole genome shotgun (WGS) entry which is preliminary data.</text>
</comment>
<keyword evidence="3" id="KW-0408">Iron</keyword>
<dbReference type="GO" id="GO:0032453">
    <property type="term" value="F:histone H3K4 demethylase activity"/>
    <property type="evidence" value="ECO:0007669"/>
    <property type="project" value="TreeGrafter"/>
</dbReference>
<dbReference type="EMBL" id="JAATJB010000007">
    <property type="protein sequence ID" value="NJB98201.1"/>
    <property type="molecule type" value="Genomic_DNA"/>
</dbReference>
<comment type="cofactor">
    <cofactor evidence="1">
        <name>Fe(2+)</name>
        <dbReference type="ChEBI" id="CHEBI:29033"/>
    </cofactor>
</comment>
<name>A0A7X5XZE0_9SPHN</name>
<proteinExistence type="predicted"/>
<reference evidence="5 6" key="1">
    <citation type="submission" date="2020-03" db="EMBL/GenBank/DDBJ databases">
        <title>Genomic Encyclopedia of Type Strains, Phase IV (KMG-IV): sequencing the most valuable type-strain genomes for metagenomic binning, comparative biology and taxonomic classification.</title>
        <authorList>
            <person name="Goeker M."/>
        </authorList>
    </citation>
    <scope>NUCLEOTIDE SEQUENCE [LARGE SCALE GENOMIC DNA]</scope>
    <source>
        <strain evidence="5 6">DSM 7225</strain>
    </source>
</reference>
<dbReference type="InterPro" id="IPR039994">
    <property type="entry name" value="NO66-like"/>
</dbReference>
<evidence type="ECO:0000256" key="2">
    <source>
        <dbReference type="ARBA" id="ARBA00022723"/>
    </source>
</evidence>
<keyword evidence="5" id="KW-0687">Ribonucleoprotein</keyword>
<dbReference type="Pfam" id="PF08007">
    <property type="entry name" value="JmjC_2"/>
    <property type="match status" value="1"/>
</dbReference>
<dbReference type="GO" id="GO:0051864">
    <property type="term" value="F:histone H3K36 demethylase activity"/>
    <property type="evidence" value="ECO:0007669"/>
    <property type="project" value="TreeGrafter"/>
</dbReference>
<dbReference type="PROSITE" id="PS51184">
    <property type="entry name" value="JMJC"/>
    <property type="match status" value="1"/>
</dbReference>
<feature type="domain" description="JmjC" evidence="4">
    <location>
        <begin position="80"/>
        <end position="246"/>
    </location>
</feature>
<gene>
    <name evidence="5" type="ORF">GGR89_002532</name>
</gene>
<dbReference type="PANTHER" id="PTHR13096">
    <property type="entry name" value="MINA53 MYC INDUCED NUCLEAR ANTIGEN"/>
    <property type="match status" value="1"/>
</dbReference>
<dbReference type="GO" id="GO:0046872">
    <property type="term" value="F:metal ion binding"/>
    <property type="evidence" value="ECO:0007669"/>
    <property type="project" value="UniProtKB-KW"/>
</dbReference>
<keyword evidence="5" id="KW-0689">Ribosomal protein</keyword>
<keyword evidence="6" id="KW-1185">Reference proteome</keyword>
<keyword evidence="2" id="KW-0479">Metal-binding</keyword>
<dbReference type="Gene3D" id="2.60.120.650">
    <property type="entry name" value="Cupin"/>
    <property type="match status" value="1"/>
</dbReference>
<dbReference type="PANTHER" id="PTHR13096:SF9">
    <property type="entry name" value="BIFUNCTIONAL LYSINE-SPECIFIC DEMETHYLASE AND HISTIDYL-HYDROXYLASE"/>
    <property type="match status" value="1"/>
</dbReference>
<accession>A0A7X5XZE0</accession>
<evidence type="ECO:0000313" key="5">
    <source>
        <dbReference type="EMBL" id="NJB98201.1"/>
    </source>
</evidence>
<dbReference type="GO" id="GO:0005840">
    <property type="term" value="C:ribosome"/>
    <property type="evidence" value="ECO:0007669"/>
    <property type="project" value="UniProtKB-KW"/>
</dbReference>
<evidence type="ECO:0000259" key="4">
    <source>
        <dbReference type="PROSITE" id="PS51184"/>
    </source>
</evidence>
<dbReference type="Proteomes" id="UP000531251">
    <property type="component" value="Unassembled WGS sequence"/>
</dbReference>
<evidence type="ECO:0000256" key="1">
    <source>
        <dbReference type="ARBA" id="ARBA00001954"/>
    </source>
</evidence>
<sequence>MLLLEPEQDTASRPILDSLTAPISARAFVDDYWERRSLVVPSGDPARFTRLFRLEDIGRLLHYLKPAPPEGMLLVKDSQHYGQRWTNVDGTPRLTAVRAALGEGYSLIVNGIDKLWEPVERYAMALQAELQHPVDVNLYVTPPGARAFSHHWDIMDVFILQVSGSKAWQVRTAATDRPLRDEHAPVTGELPPLVFDGDLTAGGMLYIPRGHVHSAAATDCMSVHLSIGVHPRTWLDLLQAGIKAARADERLRGALPPGYLDGSGIREEFRALAAALPALLDPDRALGQLAEDWLVERAPPPGDDFLHAPPALGEDTIVRVREGIACQVFEAAGMACIRYSGGRIAGPAKIGPALHHLSRHRRAAIRDLDPGLSLREAQVLATRLVREGLLEVEPVAEHRYDG</sequence>
<dbReference type="RefSeq" id="WP_125976733.1">
    <property type="nucleotide sequence ID" value="NZ_BAAADY010000003.1"/>
</dbReference>